<dbReference type="AlphaFoldDB" id="A0AAV4XP21"/>
<sequence>MLMRLRLNSSTDFACVCLLGKGSRGSGVGLVSGIRELQRGLWSDYSVKRIKLMGSAFNDLAADDNPFRSALSLVDRLPLLRMSDETGGKAKEEKFSIRAL</sequence>
<reference evidence="1 2" key="1">
    <citation type="submission" date="2021-06" db="EMBL/GenBank/DDBJ databases">
        <title>Caerostris extrusa draft genome.</title>
        <authorList>
            <person name="Kono N."/>
            <person name="Arakawa K."/>
        </authorList>
    </citation>
    <scope>NUCLEOTIDE SEQUENCE [LARGE SCALE GENOMIC DNA]</scope>
</reference>
<organism evidence="1 2">
    <name type="scientific">Caerostris extrusa</name>
    <name type="common">Bark spider</name>
    <name type="synonym">Caerostris bankana</name>
    <dbReference type="NCBI Taxonomy" id="172846"/>
    <lineage>
        <taxon>Eukaryota</taxon>
        <taxon>Metazoa</taxon>
        <taxon>Ecdysozoa</taxon>
        <taxon>Arthropoda</taxon>
        <taxon>Chelicerata</taxon>
        <taxon>Arachnida</taxon>
        <taxon>Araneae</taxon>
        <taxon>Araneomorphae</taxon>
        <taxon>Entelegynae</taxon>
        <taxon>Araneoidea</taxon>
        <taxon>Araneidae</taxon>
        <taxon>Caerostris</taxon>
    </lineage>
</organism>
<dbReference type="Proteomes" id="UP001054945">
    <property type="component" value="Unassembled WGS sequence"/>
</dbReference>
<protein>
    <submittedName>
        <fullName evidence="1">Uncharacterized protein</fullName>
    </submittedName>
</protein>
<keyword evidence="2" id="KW-1185">Reference proteome</keyword>
<gene>
    <name evidence="1" type="ORF">CEXT_504491</name>
</gene>
<comment type="caution">
    <text evidence="1">The sequence shown here is derived from an EMBL/GenBank/DDBJ whole genome shotgun (WGS) entry which is preliminary data.</text>
</comment>
<dbReference type="EMBL" id="BPLR01018044">
    <property type="protein sequence ID" value="GIY96403.1"/>
    <property type="molecule type" value="Genomic_DNA"/>
</dbReference>
<accession>A0AAV4XP21</accession>
<name>A0AAV4XP21_CAEEX</name>
<evidence type="ECO:0000313" key="1">
    <source>
        <dbReference type="EMBL" id="GIY96403.1"/>
    </source>
</evidence>
<evidence type="ECO:0000313" key="2">
    <source>
        <dbReference type="Proteomes" id="UP001054945"/>
    </source>
</evidence>
<proteinExistence type="predicted"/>